<dbReference type="Proteomes" id="UP000235220">
    <property type="component" value="Unplaced"/>
</dbReference>
<evidence type="ECO:0000313" key="3">
    <source>
        <dbReference type="RefSeq" id="XP_035543062.1"/>
    </source>
</evidence>
<dbReference type="PANTHER" id="PTHR31286:SF99">
    <property type="entry name" value="DUF4283 DOMAIN-CONTAINING PROTEIN"/>
    <property type="match status" value="1"/>
</dbReference>
<dbReference type="InParanoid" id="A0A6P9EK00"/>
<reference evidence="3" key="1">
    <citation type="submission" date="2025-08" db="UniProtKB">
        <authorList>
            <consortium name="RefSeq"/>
        </authorList>
    </citation>
    <scope>IDENTIFICATION</scope>
    <source>
        <tissue evidence="3">Leaves</tissue>
    </source>
</reference>
<dbReference type="RefSeq" id="XP_035543062.1">
    <property type="nucleotide sequence ID" value="XM_035687169.1"/>
</dbReference>
<dbReference type="AlphaFoldDB" id="A0A6P9EK00"/>
<dbReference type="KEGG" id="jre:118346133"/>
<keyword evidence="2" id="KW-1185">Reference proteome</keyword>
<dbReference type="OrthoDB" id="1002340at2759"/>
<dbReference type="InterPro" id="IPR040256">
    <property type="entry name" value="At4g02000-like"/>
</dbReference>
<dbReference type="GeneID" id="118346133"/>
<sequence>MRRQRNVFVRFSNEEDFLKALSRESYDIEGAAYRVFHWTVEFQEDEEPAQVPVWLMLPGLPPNFYQESYLRNIVAPIGTFLRRDNATRCATRIDGVRVCVLMNIDQEPISSFWIGTPRQLASIFQEVEYETLPAFCSCCKVQGYNLKTCKTKFNEGKDYKNLRNIKSNRVWVPKEKEDAVNTAKDSSGKAIETSSILVIHNVEENELNDGSNEGMVSLDAEIDKGETKSDREAVGALESGIDVTMLAESSGAEKDLVLVMGNDQVLQPVVGSDMEGLDVNSKEQIGGTGASSSEDLQLVVFDQDNLVMESKSEDEMEVAHPAKEKDENSDSELSKKKAGKLWCFWVAGIQVDVVGGSDQYLALMINSNFLISAVYAKCR</sequence>
<name>A0A6P9EK00_JUGRE</name>
<feature type="region of interest" description="Disordered" evidence="1">
    <location>
        <begin position="310"/>
        <end position="331"/>
    </location>
</feature>
<organism evidence="2 3">
    <name type="scientific">Juglans regia</name>
    <name type="common">English walnut</name>
    <dbReference type="NCBI Taxonomy" id="51240"/>
    <lineage>
        <taxon>Eukaryota</taxon>
        <taxon>Viridiplantae</taxon>
        <taxon>Streptophyta</taxon>
        <taxon>Embryophyta</taxon>
        <taxon>Tracheophyta</taxon>
        <taxon>Spermatophyta</taxon>
        <taxon>Magnoliopsida</taxon>
        <taxon>eudicotyledons</taxon>
        <taxon>Gunneridae</taxon>
        <taxon>Pentapetalae</taxon>
        <taxon>rosids</taxon>
        <taxon>fabids</taxon>
        <taxon>Fagales</taxon>
        <taxon>Juglandaceae</taxon>
        <taxon>Juglans</taxon>
    </lineage>
</organism>
<dbReference type="PANTHER" id="PTHR31286">
    <property type="entry name" value="GLYCINE-RICH CELL WALL STRUCTURAL PROTEIN 1.8-LIKE"/>
    <property type="match status" value="1"/>
</dbReference>
<gene>
    <name evidence="3" type="primary">LOC118346133</name>
</gene>
<protein>
    <submittedName>
        <fullName evidence="3">Uncharacterized protein LOC118346133</fullName>
    </submittedName>
</protein>
<accession>A0A6P9EK00</accession>
<evidence type="ECO:0000256" key="1">
    <source>
        <dbReference type="SAM" id="MobiDB-lite"/>
    </source>
</evidence>
<evidence type="ECO:0000313" key="2">
    <source>
        <dbReference type="Proteomes" id="UP000235220"/>
    </source>
</evidence>
<proteinExistence type="predicted"/>